<dbReference type="GO" id="GO:0032049">
    <property type="term" value="P:cardiolipin biosynthetic process"/>
    <property type="evidence" value="ECO:0007669"/>
    <property type="project" value="InterPro"/>
</dbReference>
<sequence length="398" mass="44016">MECTVNHARAHSHEMRLLTGGVDLFAAMVVAMDAAQHEVLLETYIFAFAGAGADVAHALMRAAQRGVRVCVVVDGVGTGELPAVWADQFAQVGVQVRVYAPAVGLGFWLPSRWRRLHRKLCVVDTTVVFCGGINILDDYLDPHVQGLLTAPRLDYAVSVRGPLVVAARATMAQLWSRIEAVRELRSQDLGSALDALRGAKQRLHLPARGETQLVLRDNVRHRAHIERTYRKAIGASRQDIIVASAYFFPGLRLRRALLMAARRGVRVRLLLQGQYEYFLPYRAARQLYGQLMAAGVEIYEYHASYLHAKVAVIDGKWLTVGSSNLDPFSLLLAREANVVAHDAQMAQALQASLVSAIEQGAVRVDPHAYLHRGWRERAVDALASALLRFGVFLTGKRY</sequence>
<evidence type="ECO:0000313" key="4">
    <source>
        <dbReference type="Proteomes" id="UP000251341"/>
    </source>
</evidence>
<evidence type="ECO:0000256" key="1">
    <source>
        <dbReference type="HAMAP-Rule" id="MF_01917"/>
    </source>
</evidence>
<dbReference type="Proteomes" id="UP000251341">
    <property type="component" value="Unassembled WGS sequence"/>
</dbReference>
<dbReference type="InterPro" id="IPR030872">
    <property type="entry name" value="Cardiolipin_synth_ClsB"/>
</dbReference>
<comment type="subcellular location">
    <subcellularLocation>
        <location evidence="1">Cell membrane</location>
        <topology evidence="1">Peripheral membrane protein</topology>
    </subcellularLocation>
</comment>
<dbReference type="Gene3D" id="3.30.870.10">
    <property type="entry name" value="Endonuclease Chain A"/>
    <property type="match status" value="2"/>
</dbReference>
<dbReference type="AlphaFoldDB" id="A0A315EQC4"/>
<keyword evidence="4" id="KW-1185">Reference proteome</keyword>
<keyword evidence="1" id="KW-0443">Lipid metabolism</keyword>
<proteinExistence type="inferred from homology"/>
<feature type="domain" description="PLD phosphodiesterase" evidence="2">
    <location>
        <begin position="112"/>
        <end position="139"/>
    </location>
</feature>
<keyword evidence="1" id="KW-1003">Cell membrane</keyword>
<name>A0A315EQC4_9BURK</name>
<keyword evidence="1" id="KW-0594">Phospholipid biosynthesis</keyword>
<feature type="domain" description="PLD phosphodiesterase" evidence="2">
    <location>
        <begin position="302"/>
        <end position="329"/>
    </location>
</feature>
<comment type="caution">
    <text evidence="3">The sequence shown here is derived from an EMBL/GenBank/DDBJ whole genome shotgun (WGS) entry which is preliminary data.</text>
</comment>
<dbReference type="PANTHER" id="PTHR21248:SF22">
    <property type="entry name" value="PHOSPHOLIPASE D"/>
    <property type="match status" value="1"/>
</dbReference>
<keyword evidence="1" id="KW-0808">Transferase</keyword>
<dbReference type="GO" id="GO:0008808">
    <property type="term" value="F:cardiolipin synthase activity"/>
    <property type="evidence" value="ECO:0007669"/>
    <property type="project" value="InterPro"/>
</dbReference>
<dbReference type="InterPro" id="IPR025202">
    <property type="entry name" value="PLD-like_dom"/>
</dbReference>
<dbReference type="CDD" id="cd09159">
    <property type="entry name" value="PLDc_ybhO_like_2"/>
    <property type="match status" value="1"/>
</dbReference>
<dbReference type="InterPro" id="IPR001736">
    <property type="entry name" value="PLipase_D/transphosphatidylase"/>
</dbReference>
<dbReference type="Pfam" id="PF13091">
    <property type="entry name" value="PLDc_2"/>
    <property type="match status" value="2"/>
</dbReference>
<feature type="active site" evidence="1">
    <location>
        <position position="309"/>
    </location>
</feature>
<dbReference type="SUPFAM" id="SSF56024">
    <property type="entry name" value="Phospholipase D/nuclease"/>
    <property type="match status" value="2"/>
</dbReference>
<comment type="catalytic activity">
    <reaction evidence="1">
        <text>2 a 1,2-diacyl-sn-glycero-3-phospho-(1'-sn-glycerol) = a cardiolipin + glycerol</text>
        <dbReference type="Rhea" id="RHEA:31451"/>
        <dbReference type="ChEBI" id="CHEBI:17754"/>
        <dbReference type="ChEBI" id="CHEBI:62237"/>
        <dbReference type="ChEBI" id="CHEBI:64716"/>
    </reaction>
</comment>
<keyword evidence="1" id="KW-1208">Phospholipid metabolism</keyword>
<accession>A0A315EQC4</accession>
<organism evidence="3 4">
    <name type="scientific">Limnohabitans curvus</name>
    <dbReference type="NCBI Taxonomy" id="323423"/>
    <lineage>
        <taxon>Bacteria</taxon>
        <taxon>Pseudomonadati</taxon>
        <taxon>Pseudomonadota</taxon>
        <taxon>Betaproteobacteria</taxon>
        <taxon>Burkholderiales</taxon>
        <taxon>Comamonadaceae</taxon>
        <taxon>Limnohabitans</taxon>
    </lineage>
</organism>
<evidence type="ECO:0000259" key="2">
    <source>
        <dbReference type="PROSITE" id="PS50035"/>
    </source>
</evidence>
<evidence type="ECO:0000313" key="3">
    <source>
        <dbReference type="EMBL" id="PUE58965.1"/>
    </source>
</evidence>
<comment type="similarity">
    <text evidence="1">Belongs to the phospholipase D family. Cardiolipin synthase subfamily. ClsB sub-subfamily.</text>
</comment>
<dbReference type="SMART" id="SM00155">
    <property type="entry name" value="PLDc"/>
    <property type="match status" value="2"/>
</dbReference>
<reference evidence="3 4" key="1">
    <citation type="submission" date="2017-04" db="EMBL/GenBank/DDBJ databases">
        <title>Unexpected and diverse lifestyles within the genus Limnohabitans.</title>
        <authorList>
            <person name="Kasalicky V."/>
            <person name="Mehrshad M."/>
            <person name="Andrei S.-A."/>
            <person name="Salcher M."/>
            <person name="Kratochvilova H."/>
            <person name="Simek K."/>
            <person name="Ghai R."/>
        </authorList>
    </citation>
    <scope>NUCLEOTIDE SEQUENCE [LARGE SCALE GENOMIC DNA]</scope>
    <source>
        <strain evidence="3 4">MWH-C5</strain>
    </source>
</reference>
<dbReference type="NCBIfam" id="NF008427">
    <property type="entry name" value="PRK11263.1"/>
    <property type="match status" value="1"/>
</dbReference>
<dbReference type="EMBL" id="NESP01000001">
    <property type="protein sequence ID" value="PUE58965.1"/>
    <property type="molecule type" value="Genomic_DNA"/>
</dbReference>
<comment type="function">
    <text evidence="1">Catalyzes the phosphatidyl group transfer from one phosphatidylglycerol molecule to another to form cardiolipin (CL) (diphosphatidylglycerol) and glycerol.</text>
</comment>
<feature type="active site" evidence="1">
    <location>
        <position position="307"/>
    </location>
</feature>
<feature type="active site" evidence="1">
    <location>
        <position position="119"/>
    </location>
</feature>
<dbReference type="GO" id="GO:0005886">
    <property type="term" value="C:plasma membrane"/>
    <property type="evidence" value="ECO:0007669"/>
    <property type="project" value="UniProtKB-SubCell"/>
</dbReference>
<gene>
    <name evidence="1" type="primary">clsB</name>
    <name evidence="3" type="ORF">B9Z44_04775</name>
</gene>
<dbReference type="HAMAP" id="MF_01917">
    <property type="entry name" value="Cardiolipin_synth_ClsB"/>
    <property type="match status" value="1"/>
</dbReference>
<dbReference type="EC" id="2.7.8.-" evidence="1"/>
<dbReference type="PANTHER" id="PTHR21248">
    <property type="entry name" value="CARDIOLIPIN SYNTHASE"/>
    <property type="match status" value="1"/>
</dbReference>
<keyword evidence="1" id="KW-0444">Lipid biosynthesis</keyword>
<dbReference type="PROSITE" id="PS50035">
    <property type="entry name" value="PLD"/>
    <property type="match status" value="2"/>
</dbReference>
<protein>
    <recommendedName>
        <fullName evidence="1">Cardiolipin synthase B</fullName>
        <shortName evidence="1">CL synthase</shortName>
        <ecNumber evidence="1">2.7.8.-</ecNumber>
    </recommendedName>
</protein>
<keyword evidence="1" id="KW-0472">Membrane</keyword>
<feature type="active site" evidence="1">
    <location>
        <position position="314"/>
    </location>
</feature>
<feature type="active site" evidence="1">
    <location>
        <position position="124"/>
    </location>
</feature>
<feature type="active site" evidence="1">
    <location>
        <position position="117"/>
    </location>
</feature>